<feature type="compositionally biased region" description="Polar residues" evidence="1">
    <location>
        <begin position="84"/>
        <end position="95"/>
    </location>
</feature>
<dbReference type="Proteomes" id="UP000748531">
    <property type="component" value="Unassembled WGS sequence"/>
</dbReference>
<evidence type="ECO:0000313" key="3">
    <source>
        <dbReference type="Proteomes" id="UP000748531"/>
    </source>
</evidence>
<comment type="caution">
    <text evidence="2">The sequence shown here is derived from an EMBL/GenBank/DDBJ whole genome shotgun (WGS) entry which is preliminary data.</text>
</comment>
<reference evidence="2" key="1">
    <citation type="submission" date="2019-05" db="EMBL/GenBank/DDBJ databases">
        <title>Annotation for the trematode Paragonimus heterotremus.</title>
        <authorList>
            <person name="Choi Y.-J."/>
        </authorList>
    </citation>
    <scope>NUCLEOTIDE SEQUENCE</scope>
    <source>
        <strain evidence="2">LC</strain>
    </source>
</reference>
<dbReference type="OrthoDB" id="6246848at2759"/>
<protein>
    <submittedName>
        <fullName evidence="2">Uncharacterized protein</fullName>
    </submittedName>
</protein>
<evidence type="ECO:0000256" key="1">
    <source>
        <dbReference type="SAM" id="MobiDB-lite"/>
    </source>
</evidence>
<accession>A0A8J4WG11</accession>
<feature type="region of interest" description="Disordered" evidence="1">
    <location>
        <begin position="63"/>
        <end position="95"/>
    </location>
</feature>
<dbReference type="EMBL" id="LUCH01004954">
    <property type="protein sequence ID" value="KAF5398484.1"/>
    <property type="molecule type" value="Genomic_DNA"/>
</dbReference>
<sequence>MTVPSSRVIPLNVLLDTFDLSQEASATAPNPEAHPPSIYTPRRWTDRSRGQVVHMQAVTAECQSLPKSKDDTSVLKTMQPGDPVSQNRPSPSDQLQNLLLDGREVVDILDDSVLSGNAYAKSATNANIKKTTAT</sequence>
<gene>
    <name evidence="2" type="ORF">PHET_07504</name>
</gene>
<keyword evidence="3" id="KW-1185">Reference proteome</keyword>
<organism evidence="2 3">
    <name type="scientific">Paragonimus heterotremus</name>
    <dbReference type="NCBI Taxonomy" id="100268"/>
    <lineage>
        <taxon>Eukaryota</taxon>
        <taxon>Metazoa</taxon>
        <taxon>Spiralia</taxon>
        <taxon>Lophotrochozoa</taxon>
        <taxon>Platyhelminthes</taxon>
        <taxon>Trematoda</taxon>
        <taxon>Digenea</taxon>
        <taxon>Plagiorchiida</taxon>
        <taxon>Troglotremata</taxon>
        <taxon>Troglotrematidae</taxon>
        <taxon>Paragonimus</taxon>
    </lineage>
</organism>
<dbReference type="AlphaFoldDB" id="A0A8J4WG11"/>
<proteinExistence type="predicted"/>
<feature type="region of interest" description="Disordered" evidence="1">
    <location>
        <begin position="24"/>
        <end position="43"/>
    </location>
</feature>
<name>A0A8J4WG11_9TREM</name>
<evidence type="ECO:0000313" key="2">
    <source>
        <dbReference type="EMBL" id="KAF5398484.1"/>
    </source>
</evidence>